<dbReference type="KEGG" id="dfa:DFA_09702"/>
<dbReference type="InterPro" id="IPR021837">
    <property type="entry name" value="CfaA/B/C"/>
</dbReference>
<dbReference type="GeneID" id="14867927"/>
<dbReference type="PANTHER" id="PTHR33576">
    <property type="entry name" value="CARBOHYDRATE BINDING DOMAIN-CONTAINING PROTEIN-RELATED"/>
    <property type="match status" value="1"/>
</dbReference>
<evidence type="ECO:0000313" key="1">
    <source>
        <dbReference type="EMBL" id="EGG16030.1"/>
    </source>
</evidence>
<dbReference type="PANTHER" id="PTHR33576:SF9">
    <property type="entry name" value="TRANSMEMBRANE PROTEIN"/>
    <property type="match status" value="1"/>
</dbReference>
<dbReference type="AlphaFoldDB" id="F4Q8D0"/>
<protein>
    <submittedName>
        <fullName evidence="1">Uncharacterized protein</fullName>
    </submittedName>
</protein>
<gene>
    <name evidence="1" type="ORF">DFA_09702</name>
</gene>
<accession>F4Q8D0</accession>
<reference evidence="2" key="1">
    <citation type="journal article" date="2011" name="Genome Res.">
        <title>Phylogeny-wide analysis of social amoeba genomes highlights ancient origins for complex intercellular communication.</title>
        <authorList>
            <person name="Heidel A.J."/>
            <person name="Lawal H.M."/>
            <person name="Felder M."/>
            <person name="Schilde C."/>
            <person name="Helps N.R."/>
            <person name="Tunggal B."/>
            <person name="Rivero F."/>
            <person name="John U."/>
            <person name="Schleicher M."/>
            <person name="Eichinger L."/>
            <person name="Platzer M."/>
            <person name="Noegel A.A."/>
            <person name="Schaap P."/>
            <person name="Gloeckner G."/>
        </authorList>
    </citation>
    <scope>NUCLEOTIDE SEQUENCE [LARGE SCALE GENOMIC DNA]</scope>
    <source>
        <strain evidence="2">SH3</strain>
    </source>
</reference>
<dbReference type="Proteomes" id="UP000007797">
    <property type="component" value="Unassembled WGS sequence"/>
</dbReference>
<dbReference type="Pfam" id="PF11912">
    <property type="entry name" value="CfaA_B_C"/>
    <property type="match status" value="1"/>
</dbReference>
<organism evidence="1 2">
    <name type="scientific">Cavenderia fasciculata</name>
    <name type="common">Slime mold</name>
    <name type="synonym">Dictyostelium fasciculatum</name>
    <dbReference type="NCBI Taxonomy" id="261658"/>
    <lineage>
        <taxon>Eukaryota</taxon>
        <taxon>Amoebozoa</taxon>
        <taxon>Evosea</taxon>
        <taxon>Eumycetozoa</taxon>
        <taxon>Dictyostelia</taxon>
        <taxon>Acytosteliales</taxon>
        <taxon>Cavenderiaceae</taxon>
        <taxon>Cavenderia</taxon>
    </lineage>
</organism>
<name>F4Q8D0_CACFS</name>
<keyword evidence="2" id="KW-1185">Reference proteome</keyword>
<dbReference type="RefSeq" id="XP_004352355.1">
    <property type="nucleotide sequence ID" value="XM_004352303.1"/>
</dbReference>
<evidence type="ECO:0000313" key="2">
    <source>
        <dbReference type="Proteomes" id="UP000007797"/>
    </source>
</evidence>
<proteinExistence type="predicted"/>
<sequence length="219" mass="24357">MVEGVFINFVPYNNSKCTGESIGIGYSFQLDQSQQCIPGISESSQFTFNQSQTLTQDVGMTVNLFGLIASIDYYSSSTCSPQSKVNSTAYKHNGCYLIQLQSIQQWSQIIIIESNDNPLPISTDSPYALVYSQYTSEQSCQQSSSPSSSSYQYYYTISNNSTIEIDQQPPSLLFTCSTNQQPTLSIDCNVQEGQEDCKTLDIGYQCINNNNNIYSSQQC</sequence>
<dbReference type="EMBL" id="GL883025">
    <property type="protein sequence ID" value="EGG16030.1"/>
    <property type="molecule type" value="Genomic_DNA"/>
</dbReference>